<keyword evidence="3" id="KW-1185">Reference proteome</keyword>
<evidence type="ECO:0000256" key="1">
    <source>
        <dbReference type="SAM" id="MobiDB-lite"/>
    </source>
</evidence>
<dbReference type="AlphaFoldDB" id="A0A1V6PSX8"/>
<feature type="region of interest" description="Disordered" evidence="1">
    <location>
        <begin position="365"/>
        <end position="390"/>
    </location>
</feature>
<feature type="compositionally biased region" description="Acidic residues" evidence="1">
    <location>
        <begin position="313"/>
        <end position="323"/>
    </location>
</feature>
<name>A0A1V6PSX8_9EURO</name>
<feature type="compositionally biased region" description="Basic and acidic residues" evidence="1">
    <location>
        <begin position="93"/>
        <end position="102"/>
    </location>
</feature>
<sequence length="617" mass="68648">MGHPEARKAGVDTPTARSEYRSIDPISPQNPSHTDNPTSLNDSQQLPGYATQNETSKPPRRFLAQPIETVSRSSKNQEPASRGIEPQTAISPDETHSQGRNDHRPRRFAPEPIETTKSSNRRSHTASEVTGEILPSQPKTTSPRRFKPELIETDTRSVRKTEATQFPRRHNTSGPLAHASISPGMTCWSDTGHHAVTCSPPESRFSYSSLLRRQEGRRHSFRVPALPSIPSNSSEESDNSRSHSACTSPLGPSKKVTRDLHPSKLPRESCSEEFSEFLLSLAARSAQKQLREQALAAFPNEQVYEPVDHFAIDEDDRDSDEDGPSSHMKYHHIKSRRQSSADLSWELEYMRHHKEEAEMRLRAMMTSGQQESSQNQKKSGPSPPMLGSDIILPQSLSPEGTICEHAHIDTAVSCGHDLCNNCEGLWCAAPHRQGEKGAGLWMGTCCKDEKQEPEVTGLFPGIVTPMARIDETGVSVGLSPSPSHIHLDRLAASLGNSGRKPASPNLQKAIDAEFHDGFVTQIFNYLSLGYPCLARYYDYELSRISGITVEELRQDDLHTDARGYVALDNKDLTGGCTRWKALRLYIQEWARQEPGMVEDETNLEGWGLPERKGSWAI</sequence>
<protein>
    <submittedName>
        <fullName evidence="2">Uncharacterized protein</fullName>
    </submittedName>
</protein>
<feature type="compositionally biased region" description="Basic and acidic residues" evidence="1">
    <location>
        <begin position="1"/>
        <end position="10"/>
    </location>
</feature>
<feature type="region of interest" description="Disordered" evidence="1">
    <location>
        <begin position="1"/>
        <end position="181"/>
    </location>
</feature>
<feature type="compositionally biased region" description="Polar residues" evidence="1">
    <location>
        <begin position="366"/>
        <end position="379"/>
    </location>
</feature>
<proteinExistence type="predicted"/>
<evidence type="ECO:0000313" key="3">
    <source>
        <dbReference type="Proteomes" id="UP000191672"/>
    </source>
</evidence>
<feature type="compositionally biased region" description="Basic and acidic residues" evidence="1">
    <location>
        <begin position="256"/>
        <end position="267"/>
    </location>
</feature>
<feature type="region of interest" description="Disordered" evidence="1">
    <location>
        <begin position="313"/>
        <end position="335"/>
    </location>
</feature>
<evidence type="ECO:0000313" key="2">
    <source>
        <dbReference type="EMBL" id="OQD80095.1"/>
    </source>
</evidence>
<feature type="compositionally biased region" description="Basic and acidic residues" evidence="1">
    <location>
        <begin position="146"/>
        <end position="162"/>
    </location>
</feature>
<dbReference type="EMBL" id="MDYN01000039">
    <property type="protein sequence ID" value="OQD80095.1"/>
    <property type="molecule type" value="Genomic_DNA"/>
</dbReference>
<reference evidence="3" key="1">
    <citation type="journal article" date="2017" name="Nat. Microbiol.">
        <title>Global analysis of biosynthetic gene clusters reveals vast potential of secondary metabolite production in Penicillium species.</title>
        <authorList>
            <person name="Nielsen J.C."/>
            <person name="Grijseels S."/>
            <person name="Prigent S."/>
            <person name="Ji B."/>
            <person name="Dainat J."/>
            <person name="Nielsen K.F."/>
            <person name="Frisvad J.C."/>
            <person name="Workman M."/>
            <person name="Nielsen J."/>
        </authorList>
    </citation>
    <scope>NUCLEOTIDE SEQUENCE [LARGE SCALE GENOMIC DNA]</scope>
    <source>
        <strain evidence="3">IBT 31811</strain>
    </source>
</reference>
<accession>A0A1V6PSX8</accession>
<feature type="compositionally biased region" description="Polar residues" evidence="1">
    <location>
        <begin position="27"/>
        <end position="56"/>
    </location>
</feature>
<dbReference type="Proteomes" id="UP000191672">
    <property type="component" value="Unassembled WGS sequence"/>
</dbReference>
<organism evidence="2 3">
    <name type="scientific">Penicillium antarcticum</name>
    <dbReference type="NCBI Taxonomy" id="416450"/>
    <lineage>
        <taxon>Eukaryota</taxon>
        <taxon>Fungi</taxon>
        <taxon>Dikarya</taxon>
        <taxon>Ascomycota</taxon>
        <taxon>Pezizomycotina</taxon>
        <taxon>Eurotiomycetes</taxon>
        <taxon>Eurotiomycetidae</taxon>
        <taxon>Eurotiales</taxon>
        <taxon>Aspergillaceae</taxon>
        <taxon>Penicillium</taxon>
    </lineage>
</organism>
<feature type="region of interest" description="Disordered" evidence="1">
    <location>
        <begin position="217"/>
        <end position="267"/>
    </location>
</feature>
<comment type="caution">
    <text evidence="2">The sequence shown here is derived from an EMBL/GenBank/DDBJ whole genome shotgun (WGS) entry which is preliminary data.</text>
</comment>
<feature type="compositionally biased region" description="Polar residues" evidence="1">
    <location>
        <begin position="68"/>
        <end position="79"/>
    </location>
</feature>
<gene>
    <name evidence="2" type="ORF">PENANT_c039G08302</name>
</gene>